<feature type="non-terminal residue" evidence="1">
    <location>
        <position position="45"/>
    </location>
</feature>
<protein>
    <submittedName>
        <fullName evidence="1">Uncharacterized protein</fullName>
    </submittedName>
</protein>
<reference evidence="1 2" key="1">
    <citation type="submission" date="2015-08" db="EMBL/GenBank/DDBJ databases">
        <title>The genome of the Asian arowana (Scleropages formosus).</title>
        <authorList>
            <person name="Tan M.H."/>
            <person name="Gan H.M."/>
            <person name="Croft L.J."/>
            <person name="Austin C.M."/>
        </authorList>
    </citation>
    <scope>NUCLEOTIDE SEQUENCE [LARGE SCALE GENOMIC DNA]</scope>
    <source>
        <strain evidence="1">Aro1</strain>
    </source>
</reference>
<evidence type="ECO:0000313" key="1">
    <source>
        <dbReference type="EMBL" id="KPP76238.1"/>
    </source>
</evidence>
<dbReference type="AlphaFoldDB" id="A0A0P7VK95"/>
<evidence type="ECO:0000313" key="2">
    <source>
        <dbReference type="Proteomes" id="UP000034805"/>
    </source>
</evidence>
<dbReference type="Proteomes" id="UP000034805">
    <property type="component" value="Unassembled WGS sequence"/>
</dbReference>
<sequence length="45" mass="4960">MAGKTLRRRGTASVRLARTPLPVLCSLASQSPVLQYLYYLAQVPI</sequence>
<organism evidence="1 2">
    <name type="scientific">Scleropages formosus</name>
    <name type="common">Asian bonytongue</name>
    <name type="synonym">Osteoglossum formosum</name>
    <dbReference type="NCBI Taxonomy" id="113540"/>
    <lineage>
        <taxon>Eukaryota</taxon>
        <taxon>Metazoa</taxon>
        <taxon>Chordata</taxon>
        <taxon>Craniata</taxon>
        <taxon>Vertebrata</taxon>
        <taxon>Euteleostomi</taxon>
        <taxon>Actinopterygii</taxon>
        <taxon>Neopterygii</taxon>
        <taxon>Teleostei</taxon>
        <taxon>Osteoglossocephala</taxon>
        <taxon>Osteoglossomorpha</taxon>
        <taxon>Osteoglossiformes</taxon>
        <taxon>Osteoglossidae</taxon>
        <taxon>Scleropages</taxon>
    </lineage>
</organism>
<proteinExistence type="predicted"/>
<name>A0A0P7VK95_SCLFO</name>
<accession>A0A0P7VK95</accession>
<gene>
    <name evidence="1" type="ORF">Z043_104428</name>
</gene>
<dbReference type="EMBL" id="JARO02001174">
    <property type="protein sequence ID" value="KPP76238.1"/>
    <property type="molecule type" value="Genomic_DNA"/>
</dbReference>
<comment type="caution">
    <text evidence="1">The sequence shown here is derived from an EMBL/GenBank/DDBJ whole genome shotgun (WGS) entry which is preliminary data.</text>
</comment>